<feature type="coiled-coil region" evidence="1">
    <location>
        <begin position="281"/>
        <end position="308"/>
    </location>
</feature>
<evidence type="ECO:0000313" key="4">
    <source>
        <dbReference type="EMBL" id="KAK1927313.1"/>
    </source>
</evidence>
<feature type="transmembrane region" description="Helical" evidence="3">
    <location>
        <begin position="254"/>
        <end position="274"/>
    </location>
</feature>
<evidence type="ECO:0000256" key="3">
    <source>
        <dbReference type="SAM" id="Phobius"/>
    </source>
</evidence>
<dbReference type="EMBL" id="JAODAN010000001">
    <property type="protein sequence ID" value="KAK1927313.1"/>
    <property type="molecule type" value="Genomic_DNA"/>
</dbReference>
<dbReference type="AlphaFoldDB" id="A0AAD9FWI1"/>
<feature type="compositionally biased region" description="Acidic residues" evidence="2">
    <location>
        <begin position="607"/>
        <end position="616"/>
    </location>
</feature>
<feature type="compositionally biased region" description="Low complexity" evidence="2">
    <location>
        <begin position="580"/>
        <end position="594"/>
    </location>
</feature>
<feature type="transmembrane region" description="Helical" evidence="3">
    <location>
        <begin position="226"/>
        <end position="248"/>
    </location>
</feature>
<feature type="transmembrane region" description="Helical" evidence="3">
    <location>
        <begin position="197"/>
        <end position="214"/>
    </location>
</feature>
<feature type="compositionally biased region" description="Polar residues" evidence="2">
    <location>
        <begin position="416"/>
        <end position="426"/>
    </location>
</feature>
<keyword evidence="1" id="KW-0175">Coiled coil</keyword>
<feature type="region of interest" description="Disordered" evidence="2">
    <location>
        <begin position="481"/>
        <end position="518"/>
    </location>
</feature>
<feature type="transmembrane region" description="Helical" evidence="3">
    <location>
        <begin position="38"/>
        <end position="58"/>
    </location>
</feature>
<evidence type="ECO:0000256" key="1">
    <source>
        <dbReference type="SAM" id="Coils"/>
    </source>
</evidence>
<keyword evidence="3" id="KW-0812">Transmembrane</keyword>
<comment type="caution">
    <text evidence="4">The sequence shown here is derived from an EMBL/GenBank/DDBJ whole genome shotgun (WGS) entry which is preliminary data.</text>
</comment>
<name>A0AAD9FWI1_PAPLA</name>
<proteinExistence type="predicted"/>
<keyword evidence="3" id="KW-0472">Membrane</keyword>
<feature type="compositionally biased region" description="Low complexity" evidence="2">
    <location>
        <begin position="427"/>
        <end position="440"/>
    </location>
</feature>
<feature type="compositionally biased region" description="Polar residues" evidence="2">
    <location>
        <begin position="386"/>
        <end position="401"/>
    </location>
</feature>
<feature type="transmembrane region" description="Helical" evidence="3">
    <location>
        <begin position="70"/>
        <end position="92"/>
    </location>
</feature>
<feature type="compositionally biased region" description="Basic and acidic residues" evidence="2">
    <location>
        <begin position="619"/>
        <end position="638"/>
    </location>
</feature>
<keyword evidence="3" id="KW-1133">Transmembrane helix</keyword>
<feature type="compositionally biased region" description="Gly residues" evidence="2">
    <location>
        <begin position="639"/>
        <end position="651"/>
    </location>
</feature>
<feature type="compositionally biased region" description="Polar residues" evidence="2">
    <location>
        <begin position="348"/>
        <end position="360"/>
    </location>
</feature>
<dbReference type="Proteomes" id="UP001182556">
    <property type="component" value="Unassembled WGS sequence"/>
</dbReference>
<evidence type="ECO:0000256" key="2">
    <source>
        <dbReference type="SAM" id="MobiDB-lite"/>
    </source>
</evidence>
<accession>A0AAD9FWI1</accession>
<feature type="compositionally biased region" description="Basic and acidic residues" evidence="2">
    <location>
        <begin position="532"/>
        <end position="548"/>
    </location>
</feature>
<feature type="region of interest" description="Disordered" evidence="2">
    <location>
        <begin position="532"/>
        <end position="673"/>
    </location>
</feature>
<gene>
    <name evidence="4" type="ORF">DB88DRAFT_477590</name>
</gene>
<evidence type="ECO:0000313" key="5">
    <source>
        <dbReference type="Proteomes" id="UP001182556"/>
    </source>
</evidence>
<feature type="transmembrane region" description="Helical" evidence="3">
    <location>
        <begin position="157"/>
        <end position="177"/>
    </location>
</feature>
<reference evidence="4" key="1">
    <citation type="submission" date="2023-02" db="EMBL/GenBank/DDBJ databases">
        <title>Identification and recombinant expression of a fungal hydrolase from Papiliotrema laurentii that hydrolyzes apple cutin and clears colloidal polyester polyurethane.</title>
        <authorList>
            <consortium name="DOE Joint Genome Institute"/>
            <person name="Roman V.A."/>
            <person name="Bojanowski C."/>
            <person name="Crable B.R."/>
            <person name="Wagner D.N."/>
            <person name="Hung C.S."/>
            <person name="Nadeau L.J."/>
            <person name="Schratz L."/>
            <person name="Haridas S."/>
            <person name="Pangilinan J."/>
            <person name="Lipzen A."/>
            <person name="Na H."/>
            <person name="Yan M."/>
            <person name="Ng V."/>
            <person name="Grigoriev I.V."/>
            <person name="Spatafora J.W."/>
            <person name="Barlow D."/>
            <person name="Biffinger J."/>
            <person name="Kelley-Loughnane N."/>
            <person name="Varaljay V.A."/>
            <person name="Crookes-Goodson W.J."/>
        </authorList>
    </citation>
    <scope>NUCLEOTIDE SEQUENCE</scope>
    <source>
        <strain evidence="4">5307AH</strain>
    </source>
</reference>
<organism evidence="4 5">
    <name type="scientific">Papiliotrema laurentii</name>
    <name type="common">Cryptococcus laurentii</name>
    <dbReference type="NCBI Taxonomy" id="5418"/>
    <lineage>
        <taxon>Eukaryota</taxon>
        <taxon>Fungi</taxon>
        <taxon>Dikarya</taxon>
        <taxon>Basidiomycota</taxon>
        <taxon>Agaricomycotina</taxon>
        <taxon>Tremellomycetes</taxon>
        <taxon>Tremellales</taxon>
        <taxon>Rhynchogastremaceae</taxon>
        <taxon>Papiliotrema</taxon>
    </lineage>
</organism>
<keyword evidence="5" id="KW-1185">Reference proteome</keyword>
<protein>
    <submittedName>
        <fullName evidence="4">Uncharacterized protein</fullName>
    </submittedName>
</protein>
<feature type="region of interest" description="Disordered" evidence="2">
    <location>
        <begin position="348"/>
        <end position="447"/>
    </location>
</feature>
<feature type="compositionally biased region" description="Basic and acidic residues" evidence="2">
    <location>
        <begin position="481"/>
        <end position="503"/>
    </location>
</feature>
<sequence>MPMNNPAEAAMDQFGLLMNTDPYLEYQPAFAYTLPIQLFVNGITLTLLAVLLMHLLFTTQYHYPLAPLNYSLQLSSIVVVFLSVVVKTWYVLHHSAQSADVWPYDLDYVAVSVPPPSWTTAQDAAWFLLQALNNGLSNITHIQFLTLLYPSRTEARLIIFILGPLAIASSGLVFTALSGSQKVLDVSDSIRNVLNSTLLLIFTIALIIWGLFVNRRRAWRTDGGTAVFGFGSLFLAVVTTTINFVAVAEDGIDWLQHLLFAAILWQIWLGWWWWVGSGMGIGEVEDLMERAERKKRKMARRASRQRASERAPLRHRSSSFAGIVDAGQASATAVAGFTSSVTGILRNRSGTLARRNTQRSQRSESRAADEEEGGLGSGIELETIRPNRTGTPGASTSSQNGAAPAREGGRVEFSTPPDSRNGNLQQSTNSETSSTSATPSLHRPTTLGQALSWPTTWLQVYLRRLRHAHEDAARKLALEREERRREVFESRREREARREEEGRANAAREGGVTDEGIGWGLGSFGIKEHRESARRLQAARDRLREERLLPPTNETEEGGRGGDGTSPLLSPLNEDSPVITPGEPAEPETPAAEDTTQRQGRRRNDSDWEDVSDDTSSDSSDRTRNRRREERQRRRQEAEGGGGAATPGAGGHNSAAQEAKGGRRNGWSWWGPLKDWRLSDRSTF</sequence>